<sequence>MTTTKLTLNDEVKPFFETDDKEIWDLIIENKIDDLLATLPREEDNTLDMIIRELLSTGKSETFETYDFIKIEEGNNVLFRDLVRLVFALDINGNFEEARLVLVDRMFDVIPAMVEQIQKESTGYPMRRVDETILVEGSTLRAALMSFVYYYRRKDDTDALHFVIVMRSKITLAIMSNYKNVLGHDMIESAQIKEKVGERDAALSFYNLVKENLKGELHWFVESPEMGANEDDTVMLRALREAYASIDRLKDTSEFEKVCAVIDEVLSREYEEFDFDEDEEEDDE</sequence>
<accession>A0A212JCZ9</accession>
<dbReference type="EMBL" id="FLUM01000001">
    <property type="protein sequence ID" value="SBV97135.1"/>
    <property type="molecule type" value="Genomic_DNA"/>
</dbReference>
<protein>
    <submittedName>
        <fullName evidence="1">Uncharacterized protein</fullName>
    </submittedName>
</protein>
<proteinExistence type="predicted"/>
<gene>
    <name evidence="1" type="ORF">KL86DYS1_11830</name>
</gene>
<dbReference type="AlphaFoldDB" id="A0A212JCZ9"/>
<dbReference type="RefSeq" id="WP_296940114.1">
    <property type="nucleotide sequence ID" value="NZ_LT599032.1"/>
</dbReference>
<name>A0A212JCZ9_9BACT</name>
<reference evidence="1" key="1">
    <citation type="submission" date="2016-04" db="EMBL/GenBank/DDBJ databases">
        <authorList>
            <person name="Evans L.H."/>
            <person name="Alamgir A."/>
            <person name="Owens N."/>
            <person name="Weber N.D."/>
            <person name="Virtaneva K."/>
            <person name="Barbian K."/>
            <person name="Babar A."/>
            <person name="Rosenke K."/>
        </authorList>
    </citation>
    <scope>NUCLEOTIDE SEQUENCE</scope>
    <source>
        <strain evidence="1">86-1</strain>
    </source>
</reference>
<evidence type="ECO:0000313" key="1">
    <source>
        <dbReference type="EMBL" id="SBV97135.1"/>
    </source>
</evidence>
<organism evidence="1">
    <name type="scientific">uncultured Dysgonomonas sp</name>
    <dbReference type="NCBI Taxonomy" id="206096"/>
    <lineage>
        <taxon>Bacteria</taxon>
        <taxon>Pseudomonadati</taxon>
        <taxon>Bacteroidota</taxon>
        <taxon>Bacteroidia</taxon>
        <taxon>Bacteroidales</taxon>
        <taxon>Dysgonomonadaceae</taxon>
        <taxon>Dysgonomonas</taxon>
        <taxon>environmental samples</taxon>
    </lineage>
</organism>